<reference evidence="2 3" key="1">
    <citation type="journal article" date="2019" name="Gigascience">
        <title>Whole-genome sequence of the oriental lung fluke Paragonimus westermani.</title>
        <authorList>
            <person name="Oey H."/>
            <person name="Zakrzewski M."/>
            <person name="Narain K."/>
            <person name="Devi K.R."/>
            <person name="Agatsuma T."/>
            <person name="Nawaratna S."/>
            <person name="Gobert G.N."/>
            <person name="Jones M.K."/>
            <person name="Ragan M.A."/>
            <person name="McManus D.P."/>
            <person name="Krause L."/>
        </authorList>
    </citation>
    <scope>NUCLEOTIDE SEQUENCE [LARGE SCALE GENOMIC DNA]</scope>
    <source>
        <strain evidence="2 3">IND2009</strain>
    </source>
</reference>
<keyword evidence="1" id="KW-0472">Membrane</keyword>
<protein>
    <submittedName>
        <fullName evidence="2">Uncharacterized protein</fullName>
    </submittedName>
</protein>
<name>A0A5J4P489_9TREM</name>
<keyword evidence="1" id="KW-0812">Transmembrane</keyword>
<keyword evidence="1" id="KW-1133">Transmembrane helix</keyword>
<dbReference type="EMBL" id="QNGE01000046">
    <property type="protein sequence ID" value="KAA3682233.1"/>
    <property type="molecule type" value="Genomic_DNA"/>
</dbReference>
<proteinExistence type="predicted"/>
<comment type="caution">
    <text evidence="2">The sequence shown here is derived from an EMBL/GenBank/DDBJ whole genome shotgun (WGS) entry which is preliminary data.</text>
</comment>
<sequence length="204" mass="22736">MAQLVESGHLYKSVCLFSLFLITNGEQTESTQDNLDHLHVTESRMEVTKRSLITLGVVAAVLGFFHLLFCAISLGKAIRDCSAIKRRNALRREAKAAKVQIGSEKKQPKPALDDIVNLVVNNNTINKQNYPDYDNYDPEFFTRFHKSNCPLPTSAYAVPADEAWAFGTGTGEVNTSTGAHLYDEDPGHRHNQRQPICYDYCGGN</sequence>
<dbReference type="AlphaFoldDB" id="A0A5J4P489"/>
<feature type="transmembrane region" description="Helical" evidence="1">
    <location>
        <begin position="52"/>
        <end position="74"/>
    </location>
</feature>
<gene>
    <name evidence="2" type="ORF">DEA37_0009603</name>
</gene>
<evidence type="ECO:0000256" key="1">
    <source>
        <dbReference type="SAM" id="Phobius"/>
    </source>
</evidence>
<organism evidence="2 3">
    <name type="scientific">Paragonimus westermani</name>
    <dbReference type="NCBI Taxonomy" id="34504"/>
    <lineage>
        <taxon>Eukaryota</taxon>
        <taxon>Metazoa</taxon>
        <taxon>Spiralia</taxon>
        <taxon>Lophotrochozoa</taxon>
        <taxon>Platyhelminthes</taxon>
        <taxon>Trematoda</taxon>
        <taxon>Digenea</taxon>
        <taxon>Plagiorchiida</taxon>
        <taxon>Troglotremata</taxon>
        <taxon>Troglotrematidae</taxon>
        <taxon>Paragonimus</taxon>
    </lineage>
</organism>
<evidence type="ECO:0000313" key="2">
    <source>
        <dbReference type="EMBL" id="KAA3682233.1"/>
    </source>
</evidence>
<dbReference type="Proteomes" id="UP000324629">
    <property type="component" value="Unassembled WGS sequence"/>
</dbReference>
<evidence type="ECO:0000313" key="3">
    <source>
        <dbReference type="Proteomes" id="UP000324629"/>
    </source>
</evidence>
<keyword evidence="3" id="KW-1185">Reference proteome</keyword>
<accession>A0A5J4P489</accession>